<reference evidence="3" key="1">
    <citation type="journal article" date="2019" name="Int. J. Syst. Evol. Microbiol.">
        <title>The Global Catalogue of Microorganisms (GCM) 10K type strain sequencing project: providing services to taxonomists for standard genome sequencing and annotation.</title>
        <authorList>
            <consortium name="The Broad Institute Genomics Platform"/>
            <consortium name="The Broad Institute Genome Sequencing Center for Infectious Disease"/>
            <person name="Wu L."/>
            <person name="Ma J."/>
        </authorList>
    </citation>
    <scope>NUCLEOTIDE SEQUENCE [LARGE SCALE GENOMIC DNA]</scope>
    <source>
        <strain evidence="3">JCM 16950</strain>
    </source>
</reference>
<organism evidence="2 3">
    <name type="scientific">Microbacterium kribbense</name>
    <dbReference type="NCBI Taxonomy" id="433645"/>
    <lineage>
        <taxon>Bacteria</taxon>
        <taxon>Bacillati</taxon>
        <taxon>Actinomycetota</taxon>
        <taxon>Actinomycetes</taxon>
        <taxon>Micrococcales</taxon>
        <taxon>Microbacteriaceae</taxon>
        <taxon>Microbacterium</taxon>
    </lineage>
</organism>
<comment type="caution">
    <text evidence="2">The sequence shown here is derived from an EMBL/GenBank/DDBJ whole genome shotgun (WGS) entry which is preliminary data.</text>
</comment>
<dbReference type="InterPro" id="IPR043129">
    <property type="entry name" value="ATPase_NBD"/>
</dbReference>
<dbReference type="EMBL" id="BAABAF010000005">
    <property type="protein sequence ID" value="GAA3763484.1"/>
    <property type="molecule type" value="Genomic_DNA"/>
</dbReference>
<name>A0ABP7GFN3_9MICO</name>
<keyword evidence="3" id="KW-1185">Reference proteome</keyword>
<dbReference type="InterPro" id="IPR002731">
    <property type="entry name" value="ATPase_BadF"/>
</dbReference>
<dbReference type="PANTHER" id="PTHR43190:SF3">
    <property type="entry name" value="N-ACETYL-D-GLUCOSAMINE KINASE"/>
    <property type="match status" value="1"/>
</dbReference>
<dbReference type="RefSeq" id="WP_344782135.1">
    <property type="nucleotide sequence ID" value="NZ_BAABAF010000005.1"/>
</dbReference>
<evidence type="ECO:0000313" key="3">
    <source>
        <dbReference type="Proteomes" id="UP001500540"/>
    </source>
</evidence>
<dbReference type="Pfam" id="PF01869">
    <property type="entry name" value="BcrAD_BadFG"/>
    <property type="match status" value="1"/>
</dbReference>
<dbReference type="Proteomes" id="UP001500540">
    <property type="component" value="Unassembled WGS sequence"/>
</dbReference>
<dbReference type="PANTHER" id="PTHR43190">
    <property type="entry name" value="N-ACETYL-D-GLUCOSAMINE KINASE"/>
    <property type="match status" value="1"/>
</dbReference>
<gene>
    <name evidence="2" type="ORF">GCM10022240_14810</name>
</gene>
<dbReference type="SUPFAM" id="SSF53067">
    <property type="entry name" value="Actin-like ATPase domain"/>
    <property type="match status" value="1"/>
</dbReference>
<dbReference type="Gene3D" id="3.30.420.40">
    <property type="match status" value="2"/>
</dbReference>
<proteinExistence type="predicted"/>
<evidence type="ECO:0000313" key="2">
    <source>
        <dbReference type="EMBL" id="GAA3763484.1"/>
    </source>
</evidence>
<protein>
    <submittedName>
        <fullName evidence="2">BadF/BadG/BcrA/BcrD ATPase family protein</fullName>
    </submittedName>
</protein>
<sequence length="302" mass="29326">MDDSPPLVCVDLGKTHCRVRVIAGTRSESMTATGLPGLGTPGAAAAAAEKIRALVGPFAPLIAGGSIAIGAAGAWSAPGAAADLAQRMQREFEAAAAVASDVVTAHVGAFAGDAGVCVIVGTGAVALAVAADGRSSLRDGRGLAAGDFGSGAWLGRQGLRAAELAQAGVGAATSLADRIADAAARFADAATAPDTAARLAAHAPMVVACARAGDAVSAAIVDQALEHLTMTAAAAAADVGVQAVAVVGGVADDAWFRGRLEEGLAAAGLVPRVPAGDALAGAGLVAARTDLPLERSIHRARA</sequence>
<evidence type="ECO:0000259" key="1">
    <source>
        <dbReference type="Pfam" id="PF01869"/>
    </source>
</evidence>
<accession>A0ABP7GFN3</accession>
<dbReference type="InterPro" id="IPR052519">
    <property type="entry name" value="Euk-type_GlcNAc_Kinase"/>
</dbReference>
<feature type="domain" description="ATPase BadF/BadG/BcrA/BcrD type" evidence="1">
    <location>
        <begin position="89"/>
        <end position="284"/>
    </location>
</feature>